<feature type="compositionally biased region" description="Basic and acidic residues" evidence="1">
    <location>
        <begin position="19"/>
        <end position="38"/>
    </location>
</feature>
<proteinExistence type="predicted"/>
<feature type="region of interest" description="Disordered" evidence="1">
    <location>
        <begin position="1"/>
        <end position="38"/>
    </location>
</feature>
<organism evidence="2">
    <name type="scientific">freshwater metagenome</name>
    <dbReference type="NCBI Taxonomy" id="449393"/>
    <lineage>
        <taxon>unclassified sequences</taxon>
        <taxon>metagenomes</taxon>
        <taxon>ecological metagenomes</taxon>
    </lineage>
</organism>
<protein>
    <submittedName>
        <fullName evidence="2">Unannotated protein</fullName>
    </submittedName>
</protein>
<dbReference type="AlphaFoldDB" id="A0A6J6S1L5"/>
<evidence type="ECO:0000256" key="1">
    <source>
        <dbReference type="SAM" id="MobiDB-lite"/>
    </source>
</evidence>
<dbReference type="EMBL" id="CAEZXX010000212">
    <property type="protein sequence ID" value="CAB4728548.1"/>
    <property type="molecule type" value="Genomic_DNA"/>
</dbReference>
<gene>
    <name evidence="2" type="ORF">UFOPK2602_02203</name>
</gene>
<dbReference type="AntiFam" id="ANF00192">
    <property type="entry name" value="Shadow ORF (opposite ethA)"/>
</dbReference>
<sequence>MLEKSAGEVPEEVCTQRPARTEVPEHPEEVRDAGEHHPAVGHGLGKVHGLVVHAERDIPEHAEVETGCGDDDVGLELAAGLGEDALLGKPIDLVGHHLGLAGLDPLKKVTVGNEGKTLLPRAVARREVLHVVPLGQVRLHVGEEHLAQLFGLVERHLGDGFLIVQDPAAHDLVDPLLGHLKLTQLIRKVVAVASGPEIRWRSLQHVHLAGRRRHCGHHRCCGCPRADDDHCLVGVVEIGRPGLRVHDATREAVHPLPLRRVALGMPVVALTHPQEVGGEHLLLPG</sequence>
<evidence type="ECO:0000313" key="2">
    <source>
        <dbReference type="EMBL" id="CAB4728548.1"/>
    </source>
</evidence>
<accession>A0A6J6S1L5</accession>
<name>A0A6J6S1L5_9ZZZZ</name>
<reference evidence="2" key="1">
    <citation type="submission" date="2020-05" db="EMBL/GenBank/DDBJ databases">
        <authorList>
            <person name="Chiriac C."/>
            <person name="Salcher M."/>
            <person name="Ghai R."/>
            <person name="Kavagutti S V."/>
        </authorList>
    </citation>
    <scope>NUCLEOTIDE SEQUENCE</scope>
</reference>